<dbReference type="InterPro" id="IPR013560">
    <property type="entry name" value="DUF1722"/>
</dbReference>
<dbReference type="InterPro" id="IPR017087">
    <property type="entry name" value="UCP037004"/>
</dbReference>
<dbReference type="Pfam" id="PF08349">
    <property type="entry name" value="DUF1722"/>
    <property type="match status" value="1"/>
</dbReference>
<proteinExistence type="predicted"/>
<dbReference type="PANTHER" id="PTHR30087">
    <property type="entry name" value="INNER MEMBRANE PROTEIN"/>
    <property type="match status" value="1"/>
</dbReference>
<sequence length="320" mass="36167">MQPVPRVLFSRCLGFEACRYNGEIIRDDFVERLKGFVQPVTVCPEVEIGLGVPRPPIKIVYLEGEIRLIQPATGLDLTARMQEFVNSFLDRLGAVDGFVLKSRSPSCGTRDVKAYNEEGNIYPAFTRRGFFGGAVLTRFGNLPVEDEGRLRNFLIRESFLCRLFALARFRQLRAEPSPGALVEFHTRHKLLLLAFSPDGLRQLGRIVADAGRRPVPAVLTEYEPVFSRTLSRPPKYTNAINVLLHALGYFKEKLSSGEKAFFLDTIDAFRRGRLPLSVPVSLLRSWIVRFGEPYLEKQVFFQPYPEALADIADSGKGRDR</sequence>
<dbReference type="InterPro" id="IPR007553">
    <property type="entry name" value="2-thiour_desulf"/>
</dbReference>
<protein>
    <submittedName>
        <fullName evidence="2">DUF1722 domain-containing protein</fullName>
    </submittedName>
</protein>
<dbReference type="PANTHER" id="PTHR30087:SF0">
    <property type="entry name" value="INNER MEMBRANE PROTEIN"/>
    <property type="match status" value="1"/>
</dbReference>
<evidence type="ECO:0000259" key="1">
    <source>
        <dbReference type="Pfam" id="PF08349"/>
    </source>
</evidence>
<feature type="domain" description="DUF1722" evidence="1">
    <location>
        <begin position="189"/>
        <end position="305"/>
    </location>
</feature>
<dbReference type="Pfam" id="PF04463">
    <property type="entry name" value="2-thiour_desulf"/>
    <property type="match status" value="1"/>
</dbReference>
<reference evidence="2" key="1">
    <citation type="journal article" date="2020" name="mSystems">
        <title>Genome- and Community-Level Interaction Insights into Carbon Utilization and Element Cycling Functions of Hydrothermarchaeota in Hydrothermal Sediment.</title>
        <authorList>
            <person name="Zhou Z."/>
            <person name="Liu Y."/>
            <person name="Xu W."/>
            <person name="Pan J."/>
            <person name="Luo Z.H."/>
            <person name="Li M."/>
        </authorList>
    </citation>
    <scope>NUCLEOTIDE SEQUENCE [LARGE SCALE GENOMIC DNA]</scope>
    <source>
        <strain evidence="2">SpSt-265</strain>
        <strain evidence="3">SpSt-465</strain>
    </source>
</reference>
<gene>
    <name evidence="2" type="ORF">ENP94_05905</name>
    <name evidence="3" type="ORF">ENS16_00550</name>
</gene>
<comment type="caution">
    <text evidence="2">The sequence shown here is derived from an EMBL/GenBank/DDBJ whole genome shotgun (WGS) entry which is preliminary data.</text>
</comment>
<dbReference type="EMBL" id="DSLG01000007">
    <property type="protein sequence ID" value="HEA87528.1"/>
    <property type="molecule type" value="Genomic_DNA"/>
</dbReference>
<accession>A0A7C1SXP4</accession>
<name>A0A7C1SXP4_UNCW3</name>
<dbReference type="EMBL" id="DSTU01000001">
    <property type="protein sequence ID" value="HFJ53169.1"/>
    <property type="molecule type" value="Genomic_DNA"/>
</dbReference>
<organism evidence="2">
    <name type="scientific">candidate division WOR-3 bacterium</name>
    <dbReference type="NCBI Taxonomy" id="2052148"/>
    <lineage>
        <taxon>Bacteria</taxon>
        <taxon>Bacteria division WOR-3</taxon>
    </lineage>
</organism>
<dbReference type="AlphaFoldDB" id="A0A7C1SXP4"/>
<dbReference type="PIRSF" id="PIRSF037004">
    <property type="entry name" value="UCP037004"/>
    <property type="match status" value="1"/>
</dbReference>
<evidence type="ECO:0000313" key="2">
    <source>
        <dbReference type="EMBL" id="HEA87528.1"/>
    </source>
</evidence>
<evidence type="ECO:0000313" key="3">
    <source>
        <dbReference type="EMBL" id="HFJ53169.1"/>
    </source>
</evidence>